<protein>
    <submittedName>
        <fullName evidence="3">Proline dehydrogenase</fullName>
    </submittedName>
</protein>
<name>A0ABX8MFL2_9PSED</name>
<accession>A0ABX8MFL2</accession>
<feature type="domain" description="Carbamoyltransferase" evidence="1">
    <location>
        <begin position="124"/>
        <end position="333"/>
    </location>
</feature>
<feature type="domain" description="Carbamoyltransferase C-terminal" evidence="2">
    <location>
        <begin position="376"/>
        <end position="536"/>
    </location>
</feature>
<dbReference type="Pfam" id="PF16861">
    <property type="entry name" value="Carbam_trans_C"/>
    <property type="match status" value="1"/>
</dbReference>
<organism evidence="3 4">
    <name type="scientific">Pseudomonas sessilinigenes</name>
    <dbReference type="NCBI Taxonomy" id="658629"/>
    <lineage>
        <taxon>Bacteria</taxon>
        <taxon>Pseudomonadati</taxon>
        <taxon>Pseudomonadota</taxon>
        <taxon>Gammaproteobacteria</taxon>
        <taxon>Pseudomonadales</taxon>
        <taxon>Pseudomonadaceae</taxon>
        <taxon>Pseudomonas</taxon>
    </lineage>
</organism>
<reference evidence="3" key="1">
    <citation type="submission" date="2021-06" db="EMBL/GenBank/DDBJ databases">
        <title>Updating the genus Pseudomonas: Description of 43 new species and partition of the Pseudomonas putida group.</title>
        <authorList>
            <person name="Girard L."/>
            <person name="Lood C."/>
            <person name="Vandamme P."/>
            <person name="Rokni-Zadeh H."/>
            <person name="van Noort V."/>
            <person name="Hofte M."/>
            <person name="Lavigne R."/>
            <person name="De Mot R."/>
        </authorList>
    </citation>
    <scope>NUCLEOTIDE SEQUENCE</scope>
    <source>
        <strain evidence="3">CMR12a</strain>
    </source>
</reference>
<dbReference type="Proteomes" id="UP000693952">
    <property type="component" value="Chromosome"/>
</dbReference>
<evidence type="ECO:0000313" key="3">
    <source>
        <dbReference type="EMBL" id="QXH37894.1"/>
    </source>
</evidence>
<sequence length="544" mass="60119">MIELLEGYSMKTAELIQKGIYNKAGLRILSMKEGHDGSIALISNGKLEFALEAEKDNGYRYGWASPSTFIKALELCDETPDVIAMSGWSKGASPDGSPIGAGYSGLGNQQITTQKSLGKEITFFSSSHERSHLLCAYGMSPFPQGQPCYALLWEGHFGSFYYIDENIKITKLGKVLDHPGNRFAFLYAIADPQFNLGAGQIRLSDAGKLMALTAYSSKGPIDPEGQQIINTLLDGSLNFSCIKKDKFKDSPYYNIGVDSPRFATLVAHFSNALYEIFFSFVRKNVRSSAPLLISGGCGLNCDWNTKWIESKLFSDVFIPPCTNDSGSAIGTAIDAQFFFSGNAKIKWSPYSGENPLRDITKVEGFTREAYNASRLASLLSKGSIFGWIQGRYELGPRALGNRSLIAAPYPRDNLDRLNAIKLREKFRPIAPVCCEDDMQKYFSPASPSPYMLEFRKVISPEIPAVTHADSSARPQSVSHHQNPMMYELLKSFKEQTGIAVLCNTSLNFNGYGFINSLSDLRAFAIQNELDGFVFESDIYLKTEA</sequence>
<evidence type="ECO:0000259" key="2">
    <source>
        <dbReference type="Pfam" id="PF16861"/>
    </source>
</evidence>
<proteinExistence type="predicted"/>
<gene>
    <name evidence="3" type="ORF">KSS89_16515</name>
</gene>
<dbReference type="PANTHER" id="PTHR34847:SF1">
    <property type="entry name" value="NODULATION PROTEIN U"/>
    <property type="match status" value="1"/>
</dbReference>
<dbReference type="Pfam" id="PF02543">
    <property type="entry name" value="Carbam_trans_N"/>
    <property type="match status" value="1"/>
</dbReference>
<dbReference type="RefSeq" id="WP_217884145.1">
    <property type="nucleotide sequence ID" value="NZ_CP027706.1"/>
</dbReference>
<keyword evidence="4" id="KW-1185">Reference proteome</keyword>
<evidence type="ECO:0000259" key="1">
    <source>
        <dbReference type="Pfam" id="PF02543"/>
    </source>
</evidence>
<dbReference type="PANTHER" id="PTHR34847">
    <property type="entry name" value="NODULATION PROTEIN U"/>
    <property type="match status" value="1"/>
</dbReference>
<dbReference type="InterPro" id="IPR003696">
    <property type="entry name" value="Carbtransf_dom"/>
</dbReference>
<dbReference type="InterPro" id="IPR031730">
    <property type="entry name" value="Carbam_trans_C"/>
</dbReference>
<evidence type="ECO:0000313" key="4">
    <source>
        <dbReference type="Proteomes" id="UP000693952"/>
    </source>
</evidence>
<dbReference type="EMBL" id="CP077074">
    <property type="protein sequence ID" value="QXH37894.1"/>
    <property type="molecule type" value="Genomic_DNA"/>
</dbReference>
<dbReference type="InterPro" id="IPR051338">
    <property type="entry name" value="NodU/CmcH_Carbamoyltrnsfr"/>
</dbReference>